<feature type="transmembrane region" description="Helical" evidence="9">
    <location>
        <begin position="6"/>
        <end position="25"/>
    </location>
</feature>
<sequence>MIPIVYGIVGLLFVFAAAASVYRIVRGPAILDRMIASDMLVTTIMCVLGVDMVVNDHVRFIPIMLVLALIAVFASMTVARYVSKQSAEDRPSHQSPVARGRNS</sequence>
<comment type="caution">
    <text evidence="10">The sequence shown here is derived from an EMBL/GenBank/DDBJ whole genome shotgun (WGS) entry which is preliminary data.</text>
</comment>
<dbReference type="OrthoDB" id="3733837at2"/>
<dbReference type="AlphaFoldDB" id="A0A2U1SWZ5"/>
<dbReference type="InterPro" id="IPR007208">
    <property type="entry name" value="MrpF/PhaF-like"/>
</dbReference>
<gene>
    <name evidence="10" type="ORF">DF220_12070</name>
</gene>
<feature type="region of interest" description="Disordered" evidence="8">
    <location>
        <begin position="84"/>
        <end position="103"/>
    </location>
</feature>
<feature type="transmembrane region" description="Helical" evidence="9">
    <location>
        <begin position="60"/>
        <end position="82"/>
    </location>
</feature>
<dbReference type="RefSeq" id="WP_108515510.1">
    <property type="nucleotide sequence ID" value="NZ_CP026951.1"/>
</dbReference>
<dbReference type="Proteomes" id="UP000244978">
    <property type="component" value="Unassembled WGS sequence"/>
</dbReference>
<dbReference type="GO" id="GO:0015385">
    <property type="term" value="F:sodium:proton antiporter activity"/>
    <property type="evidence" value="ECO:0007669"/>
    <property type="project" value="TreeGrafter"/>
</dbReference>
<comment type="similarity">
    <text evidence="2">Belongs to the CPA3 antiporters (TC 2.A.63) subunit F family.</text>
</comment>
<dbReference type="EMBL" id="QEEX01000002">
    <property type="protein sequence ID" value="PWB96112.1"/>
    <property type="molecule type" value="Genomic_DNA"/>
</dbReference>
<evidence type="ECO:0000256" key="9">
    <source>
        <dbReference type="SAM" id="Phobius"/>
    </source>
</evidence>
<evidence type="ECO:0000256" key="3">
    <source>
        <dbReference type="ARBA" id="ARBA00022448"/>
    </source>
</evidence>
<evidence type="ECO:0000256" key="7">
    <source>
        <dbReference type="ARBA" id="ARBA00023136"/>
    </source>
</evidence>
<dbReference type="KEGG" id="salc:C2138_03305"/>
<evidence type="ECO:0000256" key="6">
    <source>
        <dbReference type="ARBA" id="ARBA00022989"/>
    </source>
</evidence>
<evidence type="ECO:0000256" key="5">
    <source>
        <dbReference type="ARBA" id="ARBA00022692"/>
    </source>
</evidence>
<evidence type="ECO:0000256" key="1">
    <source>
        <dbReference type="ARBA" id="ARBA00004651"/>
    </source>
</evidence>
<reference evidence="11" key="1">
    <citation type="submission" date="2018-04" db="EMBL/GenBank/DDBJ databases">
        <authorList>
            <person name="Liu S."/>
            <person name="Wang Z."/>
            <person name="Li J."/>
        </authorList>
    </citation>
    <scope>NUCLEOTIDE SEQUENCE [LARGE SCALE GENOMIC DNA]</scope>
    <source>
        <strain evidence="11">S1194</strain>
    </source>
</reference>
<evidence type="ECO:0000313" key="10">
    <source>
        <dbReference type="EMBL" id="PWB96112.1"/>
    </source>
</evidence>
<keyword evidence="6 9" id="KW-1133">Transmembrane helix</keyword>
<keyword evidence="5 9" id="KW-0812">Transmembrane</keyword>
<keyword evidence="11" id="KW-1185">Reference proteome</keyword>
<comment type="subcellular location">
    <subcellularLocation>
        <location evidence="1">Cell membrane</location>
        <topology evidence="1">Multi-pass membrane protein</topology>
    </subcellularLocation>
</comment>
<evidence type="ECO:0000313" key="11">
    <source>
        <dbReference type="Proteomes" id="UP000244978"/>
    </source>
</evidence>
<evidence type="ECO:0000256" key="2">
    <source>
        <dbReference type="ARBA" id="ARBA00009212"/>
    </source>
</evidence>
<dbReference type="GO" id="GO:0005886">
    <property type="term" value="C:plasma membrane"/>
    <property type="evidence" value="ECO:0007669"/>
    <property type="project" value="UniProtKB-SubCell"/>
</dbReference>
<accession>A0A2U1SWZ5</accession>
<dbReference type="Pfam" id="PF04066">
    <property type="entry name" value="MrpF_PhaF"/>
    <property type="match status" value="1"/>
</dbReference>
<dbReference type="PANTHER" id="PTHR34702">
    <property type="entry name" value="NA(+)/H(+) ANTIPORTER SUBUNIT F1"/>
    <property type="match status" value="1"/>
</dbReference>
<organism evidence="10 11">
    <name type="scientific">Homoserinimonas hongtaonis</name>
    <dbReference type="NCBI Taxonomy" id="2079791"/>
    <lineage>
        <taxon>Bacteria</taxon>
        <taxon>Bacillati</taxon>
        <taxon>Actinomycetota</taxon>
        <taxon>Actinomycetes</taxon>
        <taxon>Micrococcales</taxon>
        <taxon>Microbacteriaceae</taxon>
        <taxon>Homoserinimonas</taxon>
    </lineage>
</organism>
<keyword evidence="7 9" id="KW-0472">Membrane</keyword>
<proteinExistence type="inferred from homology"/>
<protein>
    <submittedName>
        <fullName evidence="10">Sodium:proton antiporter</fullName>
    </submittedName>
</protein>
<feature type="transmembrane region" description="Helical" evidence="9">
    <location>
        <begin position="37"/>
        <end position="54"/>
    </location>
</feature>
<evidence type="ECO:0000256" key="8">
    <source>
        <dbReference type="SAM" id="MobiDB-lite"/>
    </source>
</evidence>
<evidence type="ECO:0000256" key="4">
    <source>
        <dbReference type="ARBA" id="ARBA00022475"/>
    </source>
</evidence>
<keyword evidence="4" id="KW-1003">Cell membrane</keyword>
<dbReference type="PANTHER" id="PTHR34702:SF1">
    <property type="entry name" value="NA(+)_H(+) ANTIPORTER SUBUNIT F"/>
    <property type="match status" value="1"/>
</dbReference>
<keyword evidence="3" id="KW-0813">Transport</keyword>
<name>A0A2U1SWZ5_9MICO</name>